<keyword evidence="5 9" id="KW-0812">Transmembrane</keyword>
<reference evidence="10" key="1">
    <citation type="journal article" date="2023" name="Nat. Commun.">
        <title>Diploid and tetraploid genomes of Acorus and the evolution of monocots.</title>
        <authorList>
            <person name="Ma L."/>
            <person name="Liu K.W."/>
            <person name="Li Z."/>
            <person name="Hsiao Y.Y."/>
            <person name="Qi Y."/>
            <person name="Fu T."/>
            <person name="Tang G.D."/>
            <person name="Zhang D."/>
            <person name="Sun W.H."/>
            <person name="Liu D.K."/>
            <person name="Li Y."/>
            <person name="Chen G.Z."/>
            <person name="Liu X.D."/>
            <person name="Liao X.Y."/>
            <person name="Jiang Y.T."/>
            <person name="Yu X."/>
            <person name="Hao Y."/>
            <person name="Huang J."/>
            <person name="Zhao X.W."/>
            <person name="Ke S."/>
            <person name="Chen Y.Y."/>
            <person name="Wu W.L."/>
            <person name="Hsu J.L."/>
            <person name="Lin Y.F."/>
            <person name="Huang M.D."/>
            <person name="Li C.Y."/>
            <person name="Huang L."/>
            <person name="Wang Z.W."/>
            <person name="Zhao X."/>
            <person name="Zhong W.Y."/>
            <person name="Peng D.H."/>
            <person name="Ahmad S."/>
            <person name="Lan S."/>
            <person name="Zhang J.S."/>
            <person name="Tsai W.C."/>
            <person name="Van de Peer Y."/>
            <person name="Liu Z.J."/>
        </authorList>
    </citation>
    <scope>NUCLEOTIDE SEQUENCE</scope>
    <source>
        <strain evidence="10">SCP</strain>
    </source>
</reference>
<sequence>MATQSSFQITPTGLLRRTPSSSSAVQLRPQLFKPSSVPISSIPETTTNGRRRTTTITPQSTTTRRRVTCVRASSSETPAPSTGDVWKVRAGEALTAAFPLWVALACVIGLVRPSFFLWVHQKWQILGLFITMLGMGMTLTPEDLQGALAMPKELFAGNASYPNLSLECSSGYALIGVFSEQALKVAFPLCRWSNIGRMLPWRGNVALSVLMTAASTISAAVMTPFLTSRLAGQYVAVDAIALCLSTVQVVLAPVLVGALLNKYCRSFVVVVSPVMPFIVVANVAILCGSVIAQNASAIFTSGLQVVFSCCALHTSGFLFGYSLSRMMGIDVLSSRTISIEVGMQKNRVVEINGAPNSESPEIFYWK</sequence>
<dbReference type="InterPro" id="IPR002657">
    <property type="entry name" value="BilAc:Na_symport/Acr3"/>
</dbReference>
<evidence type="ECO:0000313" key="10">
    <source>
        <dbReference type="EMBL" id="KAK1280549.1"/>
    </source>
</evidence>
<evidence type="ECO:0000256" key="1">
    <source>
        <dbReference type="ARBA" id="ARBA00003198"/>
    </source>
</evidence>
<protein>
    <submittedName>
        <fullName evidence="10">Uncharacterized protein</fullName>
    </submittedName>
</protein>
<dbReference type="Pfam" id="PF01758">
    <property type="entry name" value="SBF"/>
    <property type="match status" value="1"/>
</dbReference>
<feature type="transmembrane region" description="Helical" evidence="9">
    <location>
        <begin position="239"/>
        <end position="260"/>
    </location>
</feature>
<dbReference type="PANTHER" id="PTHR10361">
    <property type="entry name" value="SODIUM-BILE ACID COTRANSPORTER"/>
    <property type="match status" value="1"/>
</dbReference>
<evidence type="ECO:0000313" key="11">
    <source>
        <dbReference type="Proteomes" id="UP001179952"/>
    </source>
</evidence>
<feature type="transmembrane region" description="Helical" evidence="9">
    <location>
        <begin position="93"/>
        <end position="111"/>
    </location>
</feature>
<reference evidence="10" key="2">
    <citation type="submission" date="2023-06" db="EMBL/GenBank/DDBJ databases">
        <authorList>
            <person name="Ma L."/>
            <person name="Liu K.-W."/>
            <person name="Li Z."/>
            <person name="Hsiao Y.-Y."/>
            <person name="Qi Y."/>
            <person name="Fu T."/>
            <person name="Tang G."/>
            <person name="Zhang D."/>
            <person name="Sun W.-H."/>
            <person name="Liu D.-K."/>
            <person name="Li Y."/>
            <person name="Chen G.-Z."/>
            <person name="Liu X.-D."/>
            <person name="Liao X.-Y."/>
            <person name="Jiang Y.-T."/>
            <person name="Yu X."/>
            <person name="Hao Y."/>
            <person name="Huang J."/>
            <person name="Zhao X.-W."/>
            <person name="Ke S."/>
            <person name="Chen Y.-Y."/>
            <person name="Wu W.-L."/>
            <person name="Hsu J.-L."/>
            <person name="Lin Y.-F."/>
            <person name="Huang M.-D."/>
            <person name="Li C.-Y."/>
            <person name="Huang L."/>
            <person name="Wang Z.-W."/>
            <person name="Zhao X."/>
            <person name="Zhong W.-Y."/>
            <person name="Peng D.-H."/>
            <person name="Ahmad S."/>
            <person name="Lan S."/>
            <person name="Zhang J.-S."/>
            <person name="Tsai W.-C."/>
            <person name="Van De Peer Y."/>
            <person name="Liu Z.-J."/>
        </authorList>
    </citation>
    <scope>NUCLEOTIDE SEQUENCE</scope>
    <source>
        <strain evidence="10">SCP</strain>
        <tissue evidence="10">Leaves</tissue>
    </source>
</reference>
<feature type="compositionally biased region" description="Polar residues" evidence="8">
    <location>
        <begin position="1"/>
        <end position="11"/>
    </location>
</feature>
<evidence type="ECO:0000256" key="4">
    <source>
        <dbReference type="ARBA" id="ARBA00006528"/>
    </source>
</evidence>
<dbReference type="InterPro" id="IPR004710">
    <property type="entry name" value="Bilac:Na_transpt"/>
</dbReference>
<comment type="similarity">
    <text evidence="4">Belongs to the bile acid:sodium symporter (BASS) (TC 2.A.28) family.</text>
</comment>
<keyword evidence="11" id="KW-1185">Reference proteome</keyword>
<evidence type="ECO:0000256" key="5">
    <source>
        <dbReference type="ARBA" id="ARBA00022692"/>
    </source>
</evidence>
<organism evidence="10 11">
    <name type="scientific">Acorus gramineus</name>
    <name type="common">Dwarf sweet flag</name>
    <dbReference type="NCBI Taxonomy" id="55184"/>
    <lineage>
        <taxon>Eukaryota</taxon>
        <taxon>Viridiplantae</taxon>
        <taxon>Streptophyta</taxon>
        <taxon>Embryophyta</taxon>
        <taxon>Tracheophyta</taxon>
        <taxon>Spermatophyta</taxon>
        <taxon>Magnoliopsida</taxon>
        <taxon>Liliopsida</taxon>
        <taxon>Acoraceae</taxon>
        <taxon>Acorus</taxon>
    </lineage>
</organism>
<gene>
    <name evidence="10" type="ORF">QJS04_geneDACA014303</name>
</gene>
<feature type="transmembrane region" description="Helical" evidence="9">
    <location>
        <begin position="205"/>
        <end position="227"/>
    </location>
</feature>
<accession>A0AAV9BX65</accession>
<dbReference type="EMBL" id="JAUJYN010000001">
    <property type="protein sequence ID" value="KAK1280549.1"/>
    <property type="molecule type" value="Genomic_DNA"/>
</dbReference>
<comment type="subcellular location">
    <subcellularLocation>
        <location evidence="3">Membrane</location>
        <topology evidence="3">Multi-pass membrane protein</topology>
    </subcellularLocation>
    <subcellularLocation>
        <location evidence="2">Plastid</location>
        <location evidence="2">Chloroplast envelope</location>
    </subcellularLocation>
</comment>
<dbReference type="Gene3D" id="1.20.1530.20">
    <property type="match status" value="1"/>
</dbReference>
<feature type="transmembrane region" description="Helical" evidence="9">
    <location>
        <begin position="297"/>
        <end position="319"/>
    </location>
</feature>
<keyword evidence="6 9" id="KW-1133">Transmembrane helix</keyword>
<evidence type="ECO:0000256" key="9">
    <source>
        <dbReference type="SAM" id="Phobius"/>
    </source>
</evidence>
<evidence type="ECO:0000256" key="8">
    <source>
        <dbReference type="SAM" id="MobiDB-lite"/>
    </source>
</evidence>
<evidence type="ECO:0000256" key="3">
    <source>
        <dbReference type="ARBA" id="ARBA00004141"/>
    </source>
</evidence>
<feature type="region of interest" description="Disordered" evidence="8">
    <location>
        <begin position="38"/>
        <end position="63"/>
    </location>
</feature>
<feature type="transmembrane region" description="Helical" evidence="9">
    <location>
        <begin position="123"/>
        <end position="140"/>
    </location>
</feature>
<dbReference type="Proteomes" id="UP001179952">
    <property type="component" value="Unassembled WGS sequence"/>
</dbReference>
<comment type="function">
    <text evidence="1">May function as sodium-coupled metabolite transporter across the chloroplast envelope.</text>
</comment>
<proteinExistence type="inferred from homology"/>
<name>A0AAV9BX65_ACOGR</name>
<feature type="region of interest" description="Disordered" evidence="8">
    <location>
        <begin position="1"/>
        <end position="23"/>
    </location>
</feature>
<dbReference type="PANTHER" id="PTHR10361:SF28">
    <property type="entry name" value="P3 PROTEIN-RELATED"/>
    <property type="match status" value="1"/>
</dbReference>
<feature type="transmembrane region" description="Helical" evidence="9">
    <location>
        <begin position="267"/>
        <end position="291"/>
    </location>
</feature>
<dbReference type="GO" id="GO:0016020">
    <property type="term" value="C:membrane"/>
    <property type="evidence" value="ECO:0007669"/>
    <property type="project" value="UniProtKB-SubCell"/>
</dbReference>
<dbReference type="InterPro" id="IPR038770">
    <property type="entry name" value="Na+/solute_symporter_sf"/>
</dbReference>
<evidence type="ECO:0000256" key="2">
    <source>
        <dbReference type="ARBA" id="ARBA00004119"/>
    </source>
</evidence>
<evidence type="ECO:0000256" key="7">
    <source>
        <dbReference type="ARBA" id="ARBA00023136"/>
    </source>
</evidence>
<comment type="caution">
    <text evidence="10">The sequence shown here is derived from an EMBL/GenBank/DDBJ whole genome shotgun (WGS) entry which is preliminary data.</text>
</comment>
<dbReference type="AlphaFoldDB" id="A0AAV9BX65"/>
<evidence type="ECO:0000256" key="6">
    <source>
        <dbReference type="ARBA" id="ARBA00022989"/>
    </source>
</evidence>
<keyword evidence="7 9" id="KW-0472">Membrane</keyword>
<dbReference type="GO" id="GO:0009941">
    <property type="term" value="C:chloroplast envelope"/>
    <property type="evidence" value="ECO:0007669"/>
    <property type="project" value="UniProtKB-SubCell"/>
</dbReference>